<reference evidence="2" key="1">
    <citation type="journal article" date="2019" name="Int. J. Syst. Evol. Microbiol.">
        <title>The Global Catalogue of Microorganisms (GCM) 10K type strain sequencing project: providing services to taxonomists for standard genome sequencing and annotation.</title>
        <authorList>
            <consortium name="The Broad Institute Genomics Platform"/>
            <consortium name="The Broad Institute Genome Sequencing Center for Infectious Disease"/>
            <person name="Wu L."/>
            <person name="Ma J."/>
        </authorList>
    </citation>
    <scope>NUCLEOTIDE SEQUENCE [LARGE SCALE GENOMIC DNA]</scope>
    <source>
        <strain evidence="2">JCM 17316</strain>
    </source>
</reference>
<keyword evidence="2" id="KW-1185">Reference proteome</keyword>
<sequence length="152" mass="16701">MADQALFDQVGEVVRGSAPRAAGPLRVQVRSNGVKVWYGDAAPPREHFEAQLVAADIVTDARVRALEIGWHAEHPREADNQALLDGLRAHEPRWRAALGDDAVAGVFLGRTTWRRISETWLDPDLDGPDAPFDIGVRLVDYISALQPHRAAP</sequence>
<organism evidence="1 2">
    <name type="scientific">Actinomadura keratinilytica</name>
    <dbReference type="NCBI Taxonomy" id="547461"/>
    <lineage>
        <taxon>Bacteria</taxon>
        <taxon>Bacillati</taxon>
        <taxon>Actinomycetota</taxon>
        <taxon>Actinomycetes</taxon>
        <taxon>Streptosporangiales</taxon>
        <taxon>Thermomonosporaceae</taxon>
        <taxon>Actinomadura</taxon>
    </lineage>
</organism>
<accession>A0ABP7YZ86</accession>
<dbReference type="RefSeq" id="WP_345022429.1">
    <property type="nucleotide sequence ID" value="NZ_BAABDO010000049.1"/>
</dbReference>
<comment type="caution">
    <text evidence="1">The sequence shown here is derived from an EMBL/GenBank/DDBJ whole genome shotgun (WGS) entry which is preliminary data.</text>
</comment>
<proteinExistence type="predicted"/>
<evidence type="ECO:0000313" key="1">
    <source>
        <dbReference type="EMBL" id="GAA4144122.1"/>
    </source>
</evidence>
<dbReference type="EMBL" id="BAABDO010000049">
    <property type="protein sequence ID" value="GAA4144122.1"/>
    <property type="molecule type" value="Genomic_DNA"/>
</dbReference>
<name>A0ABP7YZ86_9ACTN</name>
<evidence type="ECO:0000313" key="2">
    <source>
        <dbReference type="Proteomes" id="UP001500266"/>
    </source>
</evidence>
<dbReference type="Proteomes" id="UP001500266">
    <property type="component" value="Unassembled WGS sequence"/>
</dbReference>
<gene>
    <name evidence="1" type="ORF">GCM10022416_34540</name>
</gene>
<protein>
    <submittedName>
        <fullName evidence="1">Uncharacterized protein</fullName>
    </submittedName>
</protein>